<protein>
    <submittedName>
        <fullName evidence="1">Uncharacterized protein</fullName>
    </submittedName>
</protein>
<sequence length="439" mass="45954">MISIAAEFVGKKSFSQAENATEKLTKNVKNLAKAFGVGFGTAAVVNFAKASVKAFAEDENASRSLAVTLKNLGLETGNTSIYINDLMSRMEKQTGVIDDELRPAMDRLLRATGSITKSQDLLNLALDIAAGTGKSVTQVSQSLQKAYLGQTQALGRLGVGLSKAELTSSSFENIQKKLTLLFKGQAKTAADGYAGSIAKLSIATNNAKEAIGKGLVDALLILSKDHTIDDLTSSMEKFATATGDALRGVALFADQFKVDSKGENIFSAIAKTLGDVISYGPLGGLINKGAQSRRAAEVAKGKNPIQSGTYLNNPVVKNTTAIEKLTAVQLAQLKIAKAAAMFDLKKIGIAAALKGNISPDAKNRLLAMQAIENGNADLAAKYSSKINPNASMNVNVHVAGSVTSATDLVSTVRKGLLDANVAGQQTNIRRTGTTAMRAI</sequence>
<organism evidence="1">
    <name type="scientific">uncultured Caudovirales phage</name>
    <dbReference type="NCBI Taxonomy" id="2100421"/>
    <lineage>
        <taxon>Viruses</taxon>
        <taxon>Duplodnaviria</taxon>
        <taxon>Heunggongvirae</taxon>
        <taxon>Uroviricota</taxon>
        <taxon>Caudoviricetes</taxon>
        <taxon>Peduoviridae</taxon>
        <taxon>Maltschvirus</taxon>
        <taxon>Maltschvirus maltsch</taxon>
    </lineage>
</organism>
<proteinExistence type="predicted"/>
<evidence type="ECO:0000313" key="1">
    <source>
        <dbReference type="EMBL" id="CAB4194290.1"/>
    </source>
</evidence>
<name>A0A6J5R9P3_9CAUD</name>
<dbReference type="EMBL" id="LR797208">
    <property type="protein sequence ID" value="CAB4194290.1"/>
    <property type="molecule type" value="Genomic_DNA"/>
</dbReference>
<accession>A0A6J5R9P3</accession>
<reference evidence="1" key="1">
    <citation type="submission" date="2020-05" db="EMBL/GenBank/DDBJ databases">
        <authorList>
            <person name="Chiriac C."/>
            <person name="Salcher M."/>
            <person name="Ghai R."/>
            <person name="Kavagutti S V."/>
        </authorList>
    </citation>
    <scope>NUCLEOTIDE SEQUENCE</scope>
</reference>
<gene>
    <name evidence="1" type="ORF">UFOVP1253_22</name>
</gene>